<feature type="compositionally biased region" description="Low complexity" evidence="1">
    <location>
        <begin position="85"/>
        <end position="100"/>
    </location>
</feature>
<dbReference type="InParanoid" id="A0A2P5ERF5"/>
<evidence type="ECO:0000313" key="3">
    <source>
        <dbReference type="Proteomes" id="UP000237000"/>
    </source>
</evidence>
<name>A0A2P5ERF5_TREOI</name>
<dbReference type="AlphaFoldDB" id="A0A2P5ERF5"/>
<feature type="non-terminal residue" evidence="2">
    <location>
        <position position="100"/>
    </location>
</feature>
<feature type="region of interest" description="Disordered" evidence="1">
    <location>
        <begin position="63"/>
        <end position="100"/>
    </location>
</feature>
<gene>
    <name evidence="2" type="ORF">TorRG33x02_161320</name>
</gene>
<comment type="caution">
    <text evidence="2">The sequence shown here is derived from an EMBL/GenBank/DDBJ whole genome shotgun (WGS) entry which is preliminary data.</text>
</comment>
<feature type="compositionally biased region" description="Low complexity" evidence="1">
    <location>
        <begin position="1"/>
        <end position="29"/>
    </location>
</feature>
<keyword evidence="3" id="KW-1185">Reference proteome</keyword>
<evidence type="ECO:0000256" key="1">
    <source>
        <dbReference type="SAM" id="MobiDB-lite"/>
    </source>
</evidence>
<protein>
    <submittedName>
        <fullName evidence="2">Uncharacterized protein</fullName>
    </submittedName>
</protein>
<sequence length="100" mass="10061">MSSTSNNSIPTSTSASSSFIPIIPPSTASGSTSFVQDTPSSTPVALNPELIPAVYIPSVAVSHAPTPINPESTNLDHPMQTRSKAAATTAATSNAPAVPD</sequence>
<feature type="compositionally biased region" description="Polar residues" evidence="1">
    <location>
        <begin position="69"/>
        <end position="83"/>
    </location>
</feature>
<organism evidence="2 3">
    <name type="scientific">Trema orientale</name>
    <name type="common">Charcoal tree</name>
    <name type="synonym">Celtis orientalis</name>
    <dbReference type="NCBI Taxonomy" id="63057"/>
    <lineage>
        <taxon>Eukaryota</taxon>
        <taxon>Viridiplantae</taxon>
        <taxon>Streptophyta</taxon>
        <taxon>Embryophyta</taxon>
        <taxon>Tracheophyta</taxon>
        <taxon>Spermatophyta</taxon>
        <taxon>Magnoliopsida</taxon>
        <taxon>eudicotyledons</taxon>
        <taxon>Gunneridae</taxon>
        <taxon>Pentapetalae</taxon>
        <taxon>rosids</taxon>
        <taxon>fabids</taxon>
        <taxon>Rosales</taxon>
        <taxon>Cannabaceae</taxon>
        <taxon>Trema</taxon>
    </lineage>
</organism>
<dbReference type="EMBL" id="JXTC01000109">
    <property type="protein sequence ID" value="PON88106.1"/>
    <property type="molecule type" value="Genomic_DNA"/>
</dbReference>
<feature type="compositionally biased region" description="Polar residues" evidence="1">
    <location>
        <begin position="30"/>
        <end position="43"/>
    </location>
</feature>
<feature type="region of interest" description="Disordered" evidence="1">
    <location>
        <begin position="1"/>
        <end position="43"/>
    </location>
</feature>
<evidence type="ECO:0000313" key="2">
    <source>
        <dbReference type="EMBL" id="PON88106.1"/>
    </source>
</evidence>
<reference evidence="3" key="1">
    <citation type="submission" date="2016-06" db="EMBL/GenBank/DDBJ databases">
        <title>Parallel loss of symbiosis genes in relatives of nitrogen-fixing non-legume Parasponia.</title>
        <authorList>
            <person name="Van Velzen R."/>
            <person name="Holmer R."/>
            <person name="Bu F."/>
            <person name="Rutten L."/>
            <person name="Van Zeijl A."/>
            <person name="Liu W."/>
            <person name="Santuari L."/>
            <person name="Cao Q."/>
            <person name="Sharma T."/>
            <person name="Shen D."/>
            <person name="Roswanjaya Y."/>
            <person name="Wardhani T."/>
            <person name="Kalhor M.S."/>
            <person name="Jansen J."/>
            <person name="Van den Hoogen J."/>
            <person name="Gungor B."/>
            <person name="Hartog M."/>
            <person name="Hontelez J."/>
            <person name="Verver J."/>
            <person name="Yang W.-C."/>
            <person name="Schijlen E."/>
            <person name="Repin R."/>
            <person name="Schilthuizen M."/>
            <person name="Schranz E."/>
            <person name="Heidstra R."/>
            <person name="Miyata K."/>
            <person name="Fedorova E."/>
            <person name="Kohlen W."/>
            <person name="Bisseling T."/>
            <person name="Smit S."/>
            <person name="Geurts R."/>
        </authorList>
    </citation>
    <scope>NUCLEOTIDE SEQUENCE [LARGE SCALE GENOMIC DNA]</scope>
    <source>
        <strain evidence="3">cv. RG33-2</strain>
    </source>
</reference>
<dbReference type="Proteomes" id="UP000237000">
    <property type="component" value="Unassembled WGS sequence"/>
</dbReference>
<proteinExistence type="predicted"/>
<accession>A0A2P5ERF5</accession>